<accession>A0A6C1KBD9</accession>
<evidence type="ECO:0000259" key="2">
    <source>
        <dbReference type="Pfam" id="PF01266"/>
    </source>
</evidence>
<dbReference type="Gene3D" id="3.30.9.10">
    <property type="entry name" value="D-Amino Acid Oxidase, subunit A, domain 2"/>
    <property type="match status" value="1"/>
</dbReference>
<organism evidence="3 4">
    <name type="scientific">Xanthobacter autotrophicus</name>
    <dbReference type="NCBI Taxonomy" id="280"/>
    <lineage>
        <taxon>Bacteria</taxon>
        <taxon>Pseudomonadati</taxon>
        <taxon>Pseudomonadota</taxon>
        <taxon>Alphaproteobacteria</taxon>
        <taxon>Hyphomicrobiales</taxon>
        <taxon>Xanthobacteraceae</taxon>
        <taxon>Xanthobacter</taxon>
    </lineage>
</organism>
<evidence type="ECO:0000313" key="3">
    <source>
        <dbReference type="EMBL" id="TLX41101.1"/>
    </source>
</evidence>
<proteinExistence type="predicted"/>
<dbReference type="InterPro" id="IPR006076">
    <property type="entry name" value="FAD-dep_OxRdtase"/>
</dbReference>
<dbReference type="GO" id="GO:0005737">
    <property type="term" value="C:cytoplasm"/>
    <property type="evidence" value="ECO:0007669"/>
    <property type="project" value="TreeGrafter"/>
</dbReference>
<dbReference type="GeneID" id="95775623"/>
<dbReference type="RefSeq" id="WP_138401145.1">
    <property type="nucleotide sequence ID" value="NZ_JBAFVI010000003.1"/>
</dbReference>
<dbReference type="InterPro" id="IPR036188">
    <property type="entry name" value="FAD/NAD-bd_sf"/>
</dbReference>
<dbReference type="Proteomes" id="UP000305131">
    <property type="component" value="Unassembled WGS sequence"/>
</dbReference>
<name>A0A6C1KBD9_XANAU</name>
<dbReference type="PRINTS" id="PR00411">
    <property type="entry name" value="PNDRDTASEI"/>
</dbReference>
<gene>
    <name evidence="3" type="ORF">FBQ73_19410</name>
</gene>
<dbReference type="Pfam" id="PF01266">
    <property type="entry name" value="DAO"/>
    <property type="match status" value="1"/>
</dbReference>
<evidence type="ECO:0000313" key="4">
    <source>
        <dbReference type="Proteomes" id="UP000305131"/>
    </source>
</evidence>
<dbReference type="SUPFAM" id="SSF51905">
    <property type="entry name" value="FAD/NAD(P)-binding domain"/>
    <property type="match status" value="1"/>
</dbReference>
<dbReference type="PANTHER" id="PTHR13847:SF281">
    <property type="entry name" value="FAD DEPENDENT OXIDOREDUCTASE DOMAIN-CONTAINING PROTEIN"/>
    <property type="match status" value="1"/>
</dbReference>
<dbReference type="OrthoDB" id="9814969at2"/>
<dbReference type="AlphaFoldDB" id="A0A6C1KBD9"/>
<dbReference type="EMBL" id="VAUP01000038">
    <property type="protein sequence ID" value="TLX41101.1"/>
    <property type="molecule type" value="Genomic_DNA"/>
</dbReference>
<protein>
    <submittedName>
        <fullName evidence="3">FAD-binding oxidoreductase</fullName>
    </submittedName>
</protein>
<keyword evidence="1" id="KW-0560">Oxidoreductase</keyword>
<dbReference type="PANTHER" id="PTHR13847">
    <property type="entry name" value="SARCOSINE DEHYDROGENASE-RELATED"/>
    <property type="match status" value="1"/>
</dbReference>
<evidence type="ECO:0000256" key="1">
    <source>
        <dbReference type="ARBA" id="ARBA00023002"/>
    </source>
</evidence>
<reference evidence="3 4" key="1">
    <citation type="submission" date="2019-05" db="EMBL/GenBank/DDBJ databases">
        <authorList>
            <person name="Zhou X."/>
        </authorList>
    </citation>
    <scope>NUCLEOTIDE SEQUENCE [LARGE SCALE GENOMIC DNA]</scope>
    <source>
        <strain evidence="3 4">DSM 432</strain>
    </source>
</reference>
<dbReference type="GO" id="GO:0016491">
    <property type="term" value="F:oxidoreductase activity"/>
    <property type="evidence" value="ECO:0007669"/>
    <property type="project" value="UniProtKB-KW"/>
</dbReference>
<comment type="caution">
    <text evidence="3">The sequence shown here is derived from an EMBL/GenBank/DDBJ whole genome shotgun (WGS) entry which is preliminary data.</text>
</comment>
<sequence>MSIAPHSHGLWEVTAPPAPALAPLSGALRADVAVVGAGYAGLSAALRLAEAGARVAVVEAEEVGFGGAGRNVGLVNAGLWVMPDVIRANLGEARGEALIGFLGAAPQAVFDLVARHGIACEVAPVGTLHCAVGAAGRAEIEARAAQWQARGAPVRLLGADEARTMVGGGDFSGALLDLRAGTIQPLAYARGLARAALHAGAQIFASSPVVGAAETPAGWRLVTPGGILEADHLIAATDAYGTGPFAPLRREQVHLPYFNLATAPLPQAVRDTILPGRQGAWDTQTILTSFRMDAAGRLVFGSVGALDRAGGAIHRAYARRVLARLYPQLGQLAPEVTFEAGWHGMIGMTADALPRFHRLGRSGVAVAGYNGRGIAPGTVFGALLADLVLGRVREADLPLPPSAVEPARWRLVREALYAAGSGLAHLITARF</sequence>
<dbReference type="Gene3D" id="3.50.50.60">
    <property type="entry name" value="FAD/NAD(P)-binding domain"/>
    <property type="match status" value="1"/>
</dbReference>
<feature type="domain" description="FAD dependent oxidoreductase" evidence="2">
    <location>
        <begin position="31"/>
        <end position="387"/>
    </location>
</feature>